<dbReference type="InterPro" id="IPR020069">
    <property type="entry name" value="Ribosomal_bL9_C"/>
</dbReference>
<dbReference type="GO" id="GO:1990904">
    <property type="term" value="C:ribonucleoprotein complex"/>
    <property type="evidence" value="ECO:0007669"/>
    <property type="project" value="UniProtKB-KW"/>
</dbReference>
<proteinExistence type="inferred from homology"/>
<dbReference type="InterPro" id="IPR009027">
    <property type="entry name" value="Ribosomal_bL9/RNase_H1_N"/>
</dbReference>
<keyword evidence="2" id="KW-0699">rRNA-binding</keyword>
<protein>
    <recommendedName>
        <fullName evidence="6">50S ribosomal protein L9, chloroplastic</fullName>
    </recommendedName>
</protein>
<keyword evidence="5" id="KW-0687">Ribonucleoprotein</keyword>
<evidence type="ECO:0000256" key="3">
    <source>
        <dbReference type="ARBA" id="ARBA00022884"/>
    </source>
</evidence>
<keyword evidence="4" id="KW-0689">Ribosomal protein</keyword>
<dbReference type="InterPro" id="IPR036791">
    <property type="entry name" value="Ribosomal_bL9_C_sf"/>
</dbReference>
<dbReference type="Gene3D" id="3.40.5.10">
    <property type="entry name" value="Ribosomal protein L9, N-terminal domain"/>
    <property type="match status" value="1"/>
</dbReference>
<evidence type="ECO:0000256" key="4">
    <source>
        <dbReference type="ARBA" id="ARBA00022980"/>
    </source>
</evidence>
<dbReference type="EMBL" id="MCGE01000041">
    <property type="protein sequence ID" value="ORZ06005.1"/>
    <property type="molecule type" value="Genomic_DNA"/>
</dbReference>
<dbReference type="Pfam" id="PF03948">
    <property type="entry name" value="Ribosomal_L9_C"/>
    <property type="match status" value="1"/>
</dbReference>
<evidence type="ECO:0000256" key="6">
    <source>
        <dbReference type="ARBA" id="ARBA00035427"/>
    </source>
</evidence>
<evidence type="ECO:0000256" key="2">
    <source>
        <dbReference type="ARBA" id="ARBA00022730"/>
    </source>
</evidence>
<keyword evidence="3" id="KW-0694">RNA-binding</keyword>
<dbReference type="OrthoDB" id="5555409at2759"/>
<accession>A0A1X2HZB4</accession>
<evidence type="ECO:0000259" key="7">
    <source>
        <dbReference type="Pfam" id="PF01281"/>
    </source>
</evidence>
<dbReference type="GO" id="GO:0006412">
    <property type="term" value="P:translation"/>
    <property type="evidence" value="ECO:0007669"/>
    <property type="project" value="InterPro"/>
</dbReference>
<dbReference type="AlphaFoldDB" id="A0A1X2HZB4"/>
<name>A0A1X2HZB4_9FUNG</name>
<dbReference type="GO" id="GO:0005840">
    <property type="term" value="C:ribosome"/>
    <property type="evidence" value="ECO:0007669"/>
    <property type="project" value="UniProtKB-KW"/>
</dbReference>
<dbReference type="PANTHER" id="PTHR21368">
    <property type="entry name" value="50S RIBOSOMAL PROTEIN L9"/>
    <property type="match status" value="1"/>
</dbReference>
<evidence type="ECO:0000313" key="9">
    <source>
        <dbReference type="EMBL" id="ORZ06005.1"/>
    </source>
</evidence>
<evidence type="ECO:0000259" key="8">
    <source>
        <dbReference type="Pfam" id="PF03948"/>
    </source>
</evidence>
<feature type="domain" description="Ribosomal protein L9" evidence="7">
    <location>
        <begin position="32"/>
        <end position="70"/>
    </location>
</feature>
<reference evidence="9 10" key="1">
    <citation type="submission" date="2016-07" db="EMBL/GenBank/DDBJ databases">
        <title>Pervasive Adenine N6-methylation of Active Genes in Fungi.</title>
        <authorList>
            <consortium name="DOE Joint Genome Institute"/>
            <person name="Mondo S.J."/>
            <person name="Dannebaum R.O."/>
            <person name="Kuo R.C."/>
            <person name="Labutti K."/>
            <person name="Haridas S."/>
            <person name="Kuo A."/>
            <person name="Salamov A."/>
            <person name="Ahrendt S.R."/>
            <person name="Lipzen A."/>
            <person name="Sullivan W."/>
            <person name="Andreopoulos W.B."/>
            <person name="Clum A."/>
            <person name="Lindquist E."/>
            <person name="Daum C."/>
            <person name="Ramamoorthy G.K."/>
            <person name="Gryganskyi A."/>
            <person name="Culley D."/>
            <person name="Magnuson J.K."/>
            <person name="James T.Y."/>
            <person name="O'Malley M.A."/>
            <person name="Stajich J.E."/>
            <person name="Spatafora J.W."/>
            <person name="Visel A."/>
            <person name="Grigoriev I.V."/>
        </authorList>
    </citation>
    <scope>NUCLEOTIDE SEQUENCE [LARGE SCALE GENOMIC DNA]</scope>
    <source>
        <strain evidence="9 10">NRRL 1336</strain>
    </source>
</reference>
<keyword evidence="10" id="KW-1185">Reference proteome</keyword>
<evidence type="ECO:0000256" key="5">
    <source>
        <dbReference type="ARBA" id="ARBA00023274"/>
    </source>
</evidence>
<feature type="domain" description="Large ribosomal subunit protein bL9 C-terminal" evidence="8">
    <location>
        <begin position="108"/>
        <end position="194"/>
    </location>
</feature>
<evidence type="ECO:0000256" key="1">
    <source>
        <dbReference type="ARBA" id="ARBA00010605"/>
    </source>
</evidence>
<dbReference type="SUPFAM" id="SSF55653">
    <property type="entry name" value="Ribosomal protein L9 C-domain"/>
    <property type="match status" value="1"/>
</dbReference>
<dbReference type="GO" id="GO:0003735">
    <property type="term" value="F:structural constituent of ribosome"/>
    <property type="evidence" value="ECO:0007669"/>
    <property type="project" value="InterPro"/>
</dbReference>
<dbReference type="Gene3D" id="3.10.430.100">
    <property type="entry name" value="Ribosomal protein L9, C-terminal domain"/>
    <property type="match status" value="1"/>
</dbReference>
<dbReference type="GO" id="GO:0019843">
    <property type="term" value="F:rRNA binding"/>
    <property type="evidence" value="ECO:0007669"/>
    <property type="project" value="UniProtKB-KW"/>
</dbReference>
<sequence>MSFLARQCQRIFRPSATALYLTKRQAHKKTSIQVKLNDFVEGVGIKDEIVLVRPGLMRNILYPSGKATYVASYNGPRNRILEDKENNQNHVEDANLLAKAHSEHRQQQANQLVGGLENVKLLEFKRAVVPNSESTFGSVTADDLVLKLKEEYDLVLEKQAIEFKSEGGRIKSLGDHIVEVQIGNKSTTITVVVKST</sequence>
<dbReference type="InterPro" id="IPR020070">
    <property type="entry name" value="Ribosomal_bL9_N"/>
</dbReference>
<gene>
    <name evidence="9" type="ORF">BCR42DRAFT_427482</name>
</gene>
<evidence type="ECO:0000313" key="10">
    <source>
        <dbReference type="Proteomes" id="UP000193560"/>
    </source>
</evidence>
<organism evidence="9 10">
    <name type="scientific">Absidia repens</name>
    <dbReference type="NCBI Taxonomy" id="90262"/>
    <lineage>
        <taxon>Eukaryota</taxon>
        <taxon>Fungi</taxon>
        <taxon>Fungi incertae sedis</taxon>
        <taxon>Mucoromycota</taxon>
        <taxon>Mucoromycotina</taxon>
        <taxon>Mucoromycetes</taxon>
        <taxon>Mucorales</taxon>
        <taxon>Cunninghamellaceae</taxon>
        <taxon>Absidia</taxon>
    </lineage>
</organism>
<dbReference type="InterPro" id="IPR000244">
    <property type="entry name" value="Ribosomal_bL9"/>
</dbReference>
<comment type="caution">
    <text evidence="9">The sequence shown here is derived from an EMBL/GenBank/DDBJ whole genome shotgun (WGS) entry which is preliminary data.</text>
</comment>
<dbReference type="InterPro" id="IPR036935">
    <property type="entry name" value="Ribosomal_bL9_N_sf"/>
</dbReference>
<dbReference type="Proteomes" id="UP000193560">
    <property type="component" value="Unassembled WGS sequence"/>
</dbReference>
<dbReference type="STRING" id="90262.A0A1X2HZB4"/>
<dbReference type="Pfam" id="PF01281">
    <property type="entry name" value="Ribosomal_L9_N"/>
    <property type="match status" value="1"/>
</dbReference>
<dbReference type="SUPFAM" id="SSF55658">
    <property type="entry name" value="L9 N-domain-like"/>
    <property type="match status" value="1"/>
</dbReference>
<comment type="similarity">
    <text evidence="1">Belongs to the bacterial ribosomal protein bL9 family.</text>
</comment>